<gene>
    <name evidence="1" type="ORF">Cha6605_4847</name>
</gene>
<dbReference type="HOGENOM" id="CLU_743339_0_0_3"/>
<sequence>MSQLIRSNVYIRSFGFDRSHRQIVYWVNNSFAPISMKYQLAIAIALVSLIGTHISSMAETVISPTGNQFQSRWLQAQQPKTLVTFPEVGLVLPQPSGFTKATAFHGFEQTETNSSIVLTKIPGPFSAVTKGFNKDTLATRGISLISKESIKIDNQPGLLVQISQSAYGEKFLKWVLVFGDEQNTSLVTATFLDKNTAKFSEPLKQALLAVTASSSSTPPAASSLPFSITEVAGLTPVAAATGLGKVAAFTKDGNLPLTNPTDPLFIVTPSVAIVPVVDRKSFATRRLSNYPQTDITRVTSTKKISIDNLSGWEIVANGRDRQSKSALKLYQVMLFPERGGYVVLIGIVGDKQAETYLPKFKKMALTYRNSPQ</sequence>
<dbReference type="KEGG" id="cmp:Cha6605_4847"/>
<protein>
    <submittedName>
        <fullName evidence="1">Uncharacterized protein</fullName>
    </submittedName>
</protein>
<accession>K9ULU2</accession>
<evidence type="ECO:0000313" key="2">
    <source>
        <dbReference type="Proteomes" id="UP000010366"/>
    </source>
</evidence>
<dbReference type="EMBL" id="CP003600">
    <property type="protein sequence ID" value="AFY95760.1"/>
    <property type="molecule type" value="Genomic_DNA"/>
</dbReference>
<dbReference type="AlphaFoldDB" id="K9ULU2"/>
<proteinExistence type="predicted"/>
<dbReference type="eggNOG" id="ENOG502ZSG5">
    <property type="taxonomic scope" value="Bacteria"/>
</dbReference>
<organism evidence="1 2">
    <name type="scientific">Chamaesiphon minutus (strain ATCC 27169 / PCC 6605)</name>
    <dbReference type="NCBI Taxonomy" id="1173020"/>
    <lineage>
        <taxon>Bacteria</taxon>
        <taxon>Bacillati</taxon>
        <taxon>Cyanobacteriota</taxon>
        <taxon>Cyanophyceae</taxon>
        <taxon>Gomontiellales</taxon>
        <taxon>Chamaesiphonaceae</taxon>
        <taxon>Chamaesiphon</taxon>
    </lineage>
</organism>
<reference evidence="1" key="1">
    <citation type="submission" date="2012-05" db="EMBL/GenBank/DDBJ databases">
        <title>Finished chromosome of genome of Chamaesiphon sp. PCC 6605.</title>
        <authorList>
            <consortium name="US DOE Joint Genome Institute"/>
            <person name="Gugger M."/>
            <person name="Coursin T."/>
            <person name="Rippka R."/>
            <person name="Tandeau De Marsac N."/>
            <person name="Huntemann M."/>
            <person name="Wei C.-L."/>
            <person name="Han J."/>
            <person name="Detter J.C."/>
            <person name="Han C."/>
            <person name="Tapia R."/>
            <person name="Chen A."/>
            <person name="Kyrpides N."/>
            <person name="Mavromatis K."/>
            <person name="Markowitz V."/>
            <person name="Szeto E."/>
            <person name="Ivanova N."/>
            <person name="Pagani I."/>
            <person name="Pati A."/>
            <person name="Goodwin L."/>
            <person name="Nordberg H.P."/>
            <person name="Cantor M.N."/>
            <person name="Hua S.X."/>
            <person name="Woyke T."/>
            <person name="Kerfeld C.A."/>
        </authorList>
    </citation>
    <scope>NUCLEOTIDE SEQUENCE [LARGE SCALE GENOMIC DNA]</scope>
    <source>
        <strain evidence="1">PCC 6605</strain>
    </source>
</reference>
<dbReference type="Proteomes" id="UP000010366">
    <property type="component" value="Chromosome"/>
</dbReference>
<name>K9ULU2_CHAP6</name>
<evidence type="ECO:0000313" key="1">
    <source>
        <dbReference type="EMBL" id="AFY95760.1"/>
    </source>
</evidence>
<keyword evidence="2" id="KW-1185">Reference proteome</keyword>